<evidence type="ECO:0000313" key="2">
    <source>
        <dbReference type="EMBL" id="KKM05323.1"/>
    </source>
</evidence>
<proteinExistence type="predicted"/>
<organism evidence="2">
    <name type="scientific">marine sediment metagenome</name>
    <dbReference type="NCBI Taxonomy" id="412755"/>
    <lineage>
        <taxon>unclassified sequences</taxon>
        <taxon>metagenomes</taxon>
        <taxon>ecological metagenomes</taxon>
    </lineage>
</organism>
<dbReference type="EMBL" id="LAZR01016247">
    <property type="protein sequence ID" value="KKM05323.1"/>
    <property type="molecule type" value="Genomic_DNA"/>
</dbReference>
<sequence>MTDNELDAQIEANIVVITLLVAVLCIIAGWKWQEIFSYEAPTLIDEPCLPAQPVIVAGKRVGCTDDVSSGERWYPGIDTNE</sequence>
<accession>A0A0F9K2B0</accession>
<protein>
    <submittedName>
        <fullName evidence="2">Uncharacterized protein</fullName>
    </submittedName>
</protein>
<evidence type="ECO:0000256" key="1">
    <source>
        <dbReference type="SAM" id="Phobius"/>
    </source>
</evidence>
<keyword evidence="1" id="KW-0812">Transmembrane</keyword>
<name>A0A0F9K2B0_9ZZZZ</name>
<keyword evidence="1" id="KW-0472">Membrane</keyword>
<dbReference type="AlphaFoldDB" id="A0A0F9K2B0"/>
<comment type="caution">
    <text evidence="2">The sequence shown here is derived from an EMBL/GenBank/DDBJ whole genome shotgun (WGS) entry which is preliminary data.</text>
</comment>
<gene>
    <name evidence="2" type="ORF">LCGC14_1755280</name>
</gene>
<keyword evidence="1" id="KW-1133">Transmembrane helix</keyword>
<reference evidence="2" key="1">
    <citation type="journal article" date="2015" name="Nature">
        <title>Complex archaea that bridge the gap between prokaryotes and eukaryotes.</title>
        <authorList>
            <person name="Spang A."/>
            <person name="Saw J.H."/>
            <person name="Jorgensen S.L."/>
            <person name="Zaremba-Niedzwiedzka K."/>
            <person name="Martijn J."/>
            <person name="Lind A.E."/>
            <person name="van Eijk R."/>
            <person name="Schleper C."/>
            <person name="Guy L."/>
            <person name="Ettema T.J."/>
        </authorList>
    </citation>
    <scope>NUCLEOTIDE SEQUENCE</scope>
</reference>
<feature type="transmembrane region" description="Helical" evidence="1">
    <location>
        <begin position="12"/>
        <end position="30"/>
    </location>
</feature>